<protein>
    <submittedName>
        <fullName evidence="1">Unannotated protein</fullName>
    </submittedName>
</protein>
<dbReference type="InterPro" id="IPR007554">
    <property type="entry name" value="Glycerophosphate_synth"/>
</dbReference>
<sequence length="584" mass="65086">MDVVFVFLDSGTQNLYQLRQWIQPLQRLSKLHSVGVLYTSNFADEELWGTGLQAFRVEGQEGIASFLTEQKPKVLLYPNQNAKNFFALRYRWGLHVWVSHGESDKAYMFQNTLKRYDFYFAAGQAAVDRVARNIQNYNLDRIKLIGRPQIKDVLPVPANFAKAEGRIKSVLYAPTWEGVTRATRYSSIDTHGVELVEKLISLGYQVVYRPHPLAGSRDVKIAEADASIRSLLKAKNDDKASKAKHYVDNSTFGWQLNELDLMITDVSAVAYDWLVTGKPLLITKPSDSKALVADVAMFTSLKPLDANSLQELDEHIAAATKLAATKSGELQKLRELHYGAPKADEDSAFFAAIEQMLESHSKQIASKQITEPGLFASRGSKLRLLRYVNFLLRSVAKVLGVWVPTKVSVPGKADSTVIFTHFSDPFNGASVRAAAKELFAWGVESSASQVTLATNQISTYLYCRLFFSIKRITTDARISLRVIPTATAGDCEILLKRLSPERVFYLKHHPMNLMMLRSNGTTHALFAPESDPLFEPGHSVVMYDEIHSRSKVVVALVDTVIEVSRPRVIALSSSRSPGASIDLA</sequence>
<organism evidence="1">
    <name type="scientific">freshwater metagenome</name>
    <dbReference type="NCBI Taxonomy" id="449393"/>
    <lineage>
        <taxon>unclassified sequences</taxon>
        <taxon>metagenomes</taxon>
        <taxon>ecological metagenomes</taxon>
    </lineage>
</organism>
<dbReference type="EMBL" id="CAEZSH010000080">
    <property type="protein sequence ID" value="CAB4541142.1"/>
    <property type="molecule type" value="Genomic_DNA"/>
</dbReference>
<dbReference type="SUPFAM" id="SSF53756">
    <property type="entry name" value="UDP-Glycosyltransferase/glycogen phosphorylase"/>
    <property type="match status" value="1"/>
</dbReference>
<dbReference type="GO" id="GO:0016020">
    <property type="term" value="C:membrane"/>
    <property type="evidence" value="ECO:0007669"/>
    <property type="project" value="InterPro"/>
</dbReference>
<name>A0A6J6BQ86_9ZZZZ</name>
<reference evidence="1" key="1">
    <citation type="submission" date="2020-05" db="EMBL/GenBank/DDBJ databases">
        <authorList>
            <person name="Chiriac C."/>
            <person name="Salcher M."/>
            <person name="Ghai R."/>
            <person name="Kavagutti S V."/>
        </authorList>
    </citation>
    <scope>NUCLEOTIDE SEQUENCE</scope>
</reference>
<accession>A0A6J6BQ86</accession>
<evidence type="ECO:0000313" key="1">
    <source>
        <dbReference type="EMBL" id="CAB4541142.1"/>
    </source>
</evidence>
<gene>
    <name evidence="1" type="ORF">UFOPK1410_00706</name>
</gene>
<dbReference type="Pfam" id="PF04464">
    <property type="entry name" value="Glyphos_transf"/>
    <property type="match status" value="1"/>
</dbReference>
<dbReference type="Gene3D" id="3.40.50.12580">
    <property type="match status" value="1"/>
</dbReference>
<dbReference type="AlphaFoldDB" id="A0A6J6BQ86"/>
<dbReference type="InterPro" id="IPR043148">
    <property type="entry name" value="TagF_C"/>
</dbReference>
<dbReference type="GO" id="GO:0047355">
    <property type="term" value="F:CDP-glycerol glycerophosphotransferase activity"/>
    <property type="evidence" value="ECO:0007669"/>
    <property type="project" value="InterPro"/>
</dbReference>
<proteinExistence type="predicted"/>